<protein>
    <submittedName>
        <fullName evidence="2">Uncharacterized protein</fullName>
    </submittedName>
</protein>
<evidence type="ECO:0000313" key="3">
    <source>
        <dbReference type="Proteomes" id="UP000747542"/>
    </source>
</evidence>
<comment type="caution">
    <text evidence="2">The sequence shown here is derived from an EMBL/GenBank/DDBJ whole genome shotgun (WGS) entry which is preliminary data.</text>
</comment>
<dbReference type="OrthoDB" id="8191482at2759"/>
<name>A0A8J5T2A1_HOMAM</name>
<evidence type="ECO:0000313" key="2">
    <source>
        <dbReference type="EMBL" id="KAG7172034.1"/>
    </source>
</evidence>
<dbReference type="AlphaFoldDB" id="A0A8J5T2A1"/>
<feature type="compositionally biased region" description="Low complexity" evidence="1">
    <location>
        <begin position="270"/>
        <end position="309"/>
    </location>
</feature>
<feature type="compositionally biased region" description="Basic and acidic residues" evidence="1">
    <location>
        <begin position="256"/>
        <end position="265"/>
    </location>
</feature>
<keyword evidence="3" id="KW-1185">Reference proteome</keyword>
<evidence type="ECO:0000256" key="1">
    <source>
        <dbReference type="SAM" id="MobiDB-lite"/>
    </source>
</evidence>
<sequence>MEIYHLVSWSPHSPLLVGPLPQHPTQLQDLPKLRERPQQTSSEPVGPSLFFPPQRPVLIIGPLPKPLQPARNQRDQMAPDLTEESLLGVSPDNLMPFPSSEFLQGPAIQDLSQIQPPEVLQDEILNTILQSTLEDVLQESVTPVLNNPDLNITLELFNETLQGIDLQTELPQPTLEDDYQDLQQGLRQTVMQIAVPETTGQPEGFTSTPLMVLSLTDNTSTSLASDNVNSSTVTILQQPTYNISFNAFSQVLSENSRENLTEKRQNNSQTTFSTVKSETTTQIPSTTITNTTTISQSSVPSTSLPVSSSGRGTSRTDQENDTAQSATFFVDKLPPVPPLTYLPVGDKRYDIPIDVFSQLPQEFIPFV</sequence>
<dbReference type="EMBL" id="JAHLQT010011632">
    <property type="protein sequence ID" value="KAG7172034.1"/>
    <property type="molecule type" value="Genomic_DNA"/>
</dbReference>
<organism evidence="2 3">
    <name type="scientific">Homarus americanus</name>
    <name type="common">American lobster</name>
    <dbReference type="NCBI Taxonomy" id="6706"/>
    <lineage>
        <taxon>Eukaryota</taxon>
        <taxon>Metazoa</taxon>
        <taxon>Ecdysozoa</taxon>
        <taxon>Arthropoda</taxon>
        <taxon>Crustacea</taxon>
        <taxon>Multicrustacea</taxon>
        <taxon>Malacostraca</taxon>
        <taxon>Eumalacostraca</taxon>
        <taxon>Eucarida</taxon>
        <taxon>Decapoda</taxon>
        <taxon>Pleocyemata</taxon>
        <taxon>Astacidea</taxon>
        <taxon>Nephropoidea</taxon>
        <taxon>Nephropidae</taxon>
        <taxon>Homarus</taxon>
    </lineage>
</organism>
<dbReference type="Proteomes" id="UP000747542">
    <property type="component" value="Unassembled WGS sequence"/>
</dbReference>
<feature type="compositionally biased region" description="Polar residues" evidence="1">
    <location>
        <begin position="310"/>
        <end position="322"/>
    </location>
</feature>
<proteinExistence type="predicted"/>
<accession>A0A8J5T2A1</accession>
<gene>
    <name evidence="2" type="ORF">Hamer_G001010</name>
</gene>
<feature type="region of interest" description="Disordered" evidence="1">
    <location>
        <begin position="256"/>
        <end position="322"/>
    </location>
</feature>
<reference evidence="2" key="1">
    <citation type="journal article" date="2021" name="Sci. Adv.">
        <title>The American lobster genome reveals insights on longevity, neural, and immune adaptations.</title>
        <authorList>
            <person name="Polinski J.M."/>
            <person name="Zimin A.V."/>
            <person name="Clark K.F."/>
            <person name="Kohn A.B."/>
            <person name="Sadowski N."/>
            <person name="Timp W."/>
            <person name="Ptitsyn A."/>
            <person name="Khanna P."/>
            <person name="Romanova D.Y."/>
            <person name="Williams P."/>
            <person name="Greenwood S.J."/>
            <person name="Moroz L.L."/>
            <person name="Walt D.R."/>
            <person name="Bodnar A.G."/>
        </authorList>
    </citation>
    <scope>NUCLEOTIDE SEQUENCE</scope>
    <source>
        <strain evidence="2">GMGI-L3</strain>
    </source>
</reference>